<accession>A0ABQ3RX95</accession>
<dbReference type="Proteomes" id="UP000649259">
    <property type="component" value="Unassembled WGS sequence"/>
</dbReference>
<protein>
    <submittedName>
        <fullName evidence="2">Uncharacterized protein</fullName>
    </submittedName>
</protein>
<comment type="caution">
    <text evidence="2">The sequence shown here is derived from an EMBL/GenBank/DDBJ whole genome shotgun (WGS) entry which is preliminary data.</text>
</comment>
<feature type="region of interest" description="Disordered" evidence="1">
    <location>
        <begin position="24"/>
        <end position="48"/>
    </location>
</feature>
<dbReference type="EMBL" id="BNEB01000002">
    <property type="protein sequence ID" value="GHI60486.1"/>
    <property type="molecule type" value="Genomic_DNA"/>
</dbReference>
<reference evidence="3" key="1">
    <citation type="submission" date="2023-07" db="EMBL/GenBank/DDBJ databases">
        <title>Whole genome shotgun sequence of Streptomyces cacaoi subsp. asoensis NBRC 13813.</title>
        <authorList>
            <person name="Komaki H."/>
            <person name="Tamura T."/>
        </authorList>
    </citation>
    <scope>NUCLEOTIDE SEQUENCE [LARGE SCALE GENOMIC DNA]</scope>
    <source>
        <strain evidence="3">NBRC 13813</strain>
    </source>
</reference>
<sequence length="99" mass="10463">MQYLGPEPGERGQIVGIDDEVVQRDGHDGQCARPSRAPPSVLSDTGEEELPDVLGEQFRYLRRGEVAAALELRPVPDAPPARACAANRIPATAAATSSA</sequence>
<organism evidence="2 3">
    <name type="scientific">Streptomyces asoensis</name>
    <dbReference type="NCBI Taxonomy" id="249586"/>
    <lineage>
        <taxon>Bacteria</taxon>
        <taxon>Bacillati</taxon>
        <taxon>Actinomycetota</taxon>
        <taxon>Actinomycetes</taxon>
        <taxon>Kitasatosporales</taxon>
        <taxon>Streptomycetaceae</taxon>
        <taxon>Streptomyces</taxon>
    </lineage>
</organism>
<evidence type="ECO:0000313" key="2">
    <source>
        <dbReference type="EMBL" id="GHI60486.1"/>
    </source>
</evidence>
<evidence type="ECO:0000256" key="1">
    <source>
        <dbReference type="SAM" id="MobiDB-lite"/>
    </source>
</evidence>
<name>A0ABQ3RX95_9ACTN</name>
<keyword evidence="3" id="KW-1185">Reference proteome</keyword>
<proteinExistence type="predicted"/>
<gene>
    <name evidence="2" type="ORF">Saso_21360</name>
</gene>
<evidence type="ECO:0000313" key="3">
    <source>
        <dbReference type="Proteomes" id="UP000649259"/>
    </source>
</evidence>